<dbReference type="RefSeq" id="WP_369594899.1">
    <property type="nucleotide sequence ID" value="NZ_CP045835.1"/>
</dbReference>
<feature type="domain" description="HTH cro/C1-type" evidence="4">
    <location>
        <begin position="45"/>
        <end position="97"/>
    </location>
</feature>
<dbReference type="Proteomes" id="UP000373269">
    <property type="component" value="Chromosome"/>
</dbReference>
<evidence type="ECO:0000313" key="5">
    <source>
        <dbReference type="EMBL" id="QGG50523.1"/>
    </source>
</evidence>
<evidence type="ECO:0000256" key="2">
    <source>
        <dbReference type="ARBA" id="ARBA00023125"/>
    </source>
</evidence>
<dbReference type="CDD" id="cd00093">
    <property type="entry name" value="HTH_XRE"/>
    <property type="match status" value="1"/>
</dbReference>
<dbReference type="InterPro" id="IPR052359">
    <property type="entry name" value="HTH-type_reg/antitoxin"/>
</dbReference>
<reference evidence="5 6" key="1">
    <citation type="submission" date="2019-11" db="EMBL/GenBank/DDBJ databases">
        <title>Whole Genome Sequencing and Comparative Genomic Analyses of Lysinibacillus pakistanensis LZH-9, a Halotolerant Strain with Excellent COD Removal Capability.</title>
        <authorList>
            <person name="Zhou H."/>
        </authorList>
    </citation>
    <scope>NUCLEOTIDE SEQUENCE [LARGE SCALE GENOMIC DNA]</scope>
    <source>
        <strain evidence="5 6">LZH-9</strain>
    </source>
</reference>
<dbReference type="EMBL" id="CP045835">
    <property type="protein sequence ID" value="QGG50523.1"/>
    <property type="molecule type" value="Genomic_DNA"/>
</dbReference>
<sequence>MANNFFEDIMKSVQQAQDFIDGKPTKVKSNVVIVKEIPEYNSEAIKTLRMDLQLTQKLFAGLMGVSVRTVESWENGQNRPNGSAARLMKLLSDHPQLMEDIIRRDDGLLA</sequence>
<dbReference type="PROSITE" id="PS50943">
    <property type="entry name" value="HTH_CROC1"/>
    <property type="match status" value="1"/>
</dbReference>
<keyword evidence="6" id="KW-1185">Reference proteome</keyword>
<evidence type="ECO:0000256" key="1">
    <source>
        <dbReference type="ARBA" id="ARBA00023015"/>
    </source>
</evidence>
<dbReference type="InterPro" id="IPR001387">
    <property type="entry name" value="Cro/C1-type_HTH"/>
</dbReference>
<protein>
    <submittedName>
        <fullName evidence="5">Helix-turn-helix domain-containing protein</fullName>
    </submittedName>
</protein>
<proteinExistence type="predicted"/>
<dbReference type="SUPFAM" id="SSF47413">
    <property type="entry name" value="lambda repressor-like DNA-binding domains"/>
    <property type="match status" value="1"/>
</dbReference>
<gene>
    <name evidence="5" type="ORF">GDS87_05985</name>
</gene>
<accession>A0ABX6D6U4</accession>
<keyword evidence="2" id="KW-0238">DNA-binding</keyword>
<keyword evidence="3" id="KW-0804">Transcription</keyword>
<dbReference type="SMART" id="SM00530">
    <property type="entry name" value="HTH_XRE"/>
    <property type="match status" value="1"/>
</dbReference>
<dbReference type="Gene3D" id="1.10.260.40">
    <property type="entry name" value="lambda repressor-like DNA-binding domains"/>
    <property type="match status" value="1"/>
</dbReference>
<keyword evidence="1" id="KW-0805">Transcription regulation</keyword>
<dbReference type="Pfam" id="PF15731">
    <property type="entry name" value="MqsA_antitoxin"/>
    <property type="match status" value="1"/>
</dbReference>
<dbReference type="PANTHER" id="PTHR36511:SF3">
    <property type="entry name" value="ANTITOXIN HIGA-2"/>
    <property type="match status" value="1"/>
</dbReference>
<dbReference type="InterPro" id="IPR032758">
    <property type="entry name" value="MqsA/HigA-2"/>
</dbReference>
<evidence type="ECO:0000259" key="4">
    <source>
        <dbReference type="PROSITE" id="PS50943"/>
    </source>
</evidence>
<dbReference type="InterPro" id="IPR010982">
    <property type="entry name" value="Lambda_DNA-bd_dom_sf"/>
</dbReference>
<dbReference type="PANTHER" id="PTHR36511">
    <property type="entry name" value="MERR FAMILY BACTERIAL REGULATORY PROTEIN"/>
    <property type="match status" value="1"/>
</dbReference>
<evidence type="ECO:0000313" key="6">
    <source>
        <dbReference type="Proteomes" id="UP000373269"/>
    </source>
</evidence>
<evidence type="ECO:0000256" key="3">
    <source>
        <dbReference type="ARBA" id="ARBA00023163"/>
    </source>
</evidence>
<name>A0ABX6D6U4_9BACI</name>
<organism evidence="5 6">
    <name type="scientific">Lysinibacillus pakistanensis</name>
    <dbReference type="NCBI Taxonomy" id="759811"/>
    <lineage>
        <taxon>Bacteria</taxon>
        <taxon>Bacillati</taxon>
        <taxon>Bacillota</taxon>
        <taxon>Bacilli</taxon>
        <taxon>Bacillales</taxon>
        <taxon>Bacillaceae</taxon>
        <taxon>Lysinibacillus</taxon>
    </lineage>
</organism>